<feature type="coiled-coil region" evidence="4">
    <location>
        <begin position="174"/>
        <end position="201"/>
    </location>
</feature>
<feature type="compositionally biased region" description="Acidic residues" evidence="5">
    <location>
        <begin position="126"/>
        <end position="142"/>
    </location>
</feature>
<feature type="domain" description="BZIP" evidence="7">
    <location>
        <begin position="158"/>
        <end position="199"/>
    </location>
</feature>
<keyword evidence="9" id="KW-1185">Reference proteome</keyword>
<dbReference type="InterPro" id="IPR004827">
    <property type="entry name" value="bZIP"/>
</dbReference>
<dbReference type="Pfam" id="PF13426">
    <property type="entry name" value="PAS_9"/>
    <property type="match status" value="1"/>
</dbReference>
<dbReference type="AlphaFoldDB" id="A0A1Z5J5U9"/>
<gene>
    <name evidence="8" type="ORF">FisN_17Lh030</name>
</gene>
<dbReference type="PROSITE" id="PS50112">
    <property type="entry name" value="PAS"/>
    <property type="match status" value="1"/>
</dbReference>
<dbReference type="NCBIfam" id="TIGR00229">
    <property type="entry name" value="sensory_box"/>
    <property type="match status" value="1"/>
</dbReference>
<dbReference type="PANTHER" id="PTHR47429">
    <property type="entry name" value="PROTEIN TWIN LOV 1"/>
    <property type="match status" value="1"/>
</dbReference>
<evidence type="ECO:0000256" key="3">
    <source>
        <dbReference type="ARBA" id="ARBA00022991"/>
    </source>
</evidence>
<keyword evidence="4" id="KW-0175">Coiled coil</keyword>
<dbReference type="SUPFAM" id="SSF55785">
    <property type="entry name" value="PYP-like sensor domain (PAS domain)"/>
    <property type="match status" value="1"/>
</dbReference>
<dbReference type="GO" id="GO:0003700">
    <property type="term" value="F:DNA-binding transcription factor activity"/>
    <property type="evidence" value="ECO:0007669"/>
    <property type="project" value="InterPro"/>
</dbReference>
<dbReference type="EMBL" id="BDSP01000005">
    <property type="protein sequence ID" value="GAX09282.1"/>
    <property type="molecule type" value="Genomic_DNA"/>
</dbReference>
<dbReference type="InterPro" id="IPR035965">
    <property type="entry name" value="PAS-like_dom_sf"/>
</dbReference>
<dbReference type="PANTHER" id="PTHR47429:SF2">
    <property type="entry name" value="PROTEIN TWIN LOV 1"/>
    <property type="match status" value="1"/>
</dbReference>
<organism evidence="8 9">
    <name type="scientific">Fistulifera solaris</name>
    <name type="common">Oleaginous diatom</name>
    <dbReference type="NCBI Taxonomy" id="1519565"/>
    <lineage>
        <taxon>Eukaryota</taxon>
        <taxon>Sar</taxon>
        <taxon>Stramenopiles</taxon>
        <taxon>Ochrophyta</taxon>
        <taxon>Bacillariophyta</taxon>
        <taxon>Bacillariophyceae</taxon>
        <taxon>Bacillariophycidae</taxon>
        <taxon>Naviculales</taxon>
        <taxon>Naviculaceae</taxon>
        <taxon>Fistulifera</taxon>
    </lineage>
</organism>
<feature type="region of interest" description="Disordered" evidence="5">
    <location>
        <begin position="125"/>
        <end position="171"/>
    </location>
</feature>
<dbReference type="InterPro" id="IPR046347">
    <property type="entry name" value="bZIP_sf"/>
</dbReference>
<keyword evidence="2" id="KW-0288">FMN</keyword>
<protein>
    <submittedName>
        <fullName evidence="8">Potassium voltage-gated channel Eag-related subfamily H member 5</fullName>
    </submittedName>
</protein>
<evidence type="ECO:0000256" key="1">
    <source>
        <dbReference type="ARBA" id="ARBA00022630"/>
    </source>
</evidence>
<dbReference type="GO" id="GO:0005634">
    <property type="term" value="C:nucleus"/>
    <property type="evidence" value="ECO:0007669"/>
    <property type="project" value="TreeGrafter"/>
</dbReference>
<keyword evidence="1" id="KW-0285">Flavoprotein</keyword>
<dbReference type="Gene3D" id="1.20.5.170">
    <property type="match status" value="1"/>
</dbReference>
<sequence>MVAYNLINPPAATGVALSKAAFQTTAYNPDGTTSVPLFHSSVLGDASLGAFNYFVTLPSVTATTVDTKAPETELFSLLSSQAPTLGVSRMPAPTNVTTFPKATEPKPSKKRTAPVDAFEFLMQQQEQEDDDNEEEVSEDEPEERTPTGRPKKKKSIVQKERRRERNRLLAKKTREKKRDYLETLQMEVLALQRENYKLRDLVKSEVVNPEEILQGCNALESVPESVLDACKEMEQADPEHLFDMATRIKTSQHAFIITDPSLPDNPIVFASGDFLKLTGYDRSQVLGRNCRFLQGPHTNSAKIEAIRTALATGEDVSVTLLNYRADATPFWNQLFIAALRNANSEIVNYMGVIVEVTGPAPGDPEHGKALPSRVAGANAAPDIDTAAVG</sequence>
<dbReference type="InterPro" id="IPR000014">
    <property type="entry name" value="PAS"/>
</dbReference>
<name>A0A1Z5J5U9_FISSO</name>
<dbReference type="Pfam" id="PF07716">
    <property type="entry name" value="bZIP_2"/>
    <property type="match status" value="1"/>
</dbReference>
<dbReference type="Gene3D" id="3.30.450.20">
    <property type="entry name" value="PAS domain"/>
    <property type="match status" value="1"/>
</dbReference>
<keyword evidence="3" id="KW-0157">Chromophore</keyword>
<proteinExistence type="predicted"/>
<feature type="compositionally biased region" description="Basic and acidic residues" evidence="5">
    <location>
        <begin position="157"/>
        <end position="167"/>
    </location>
</feature>
<evidence type="ECO:0000313" key="9">
    <source>
        <dbReference type="Proteomes" id="UP000198406"/>
    </source>
</evidence>
<dbReference type="SUPFAM" id="SSF57959">
    <property type="entry name" value="Leucine zipper domain"/>
    <property type="match status" value="1"/>
</dbReference>
<comment type="caution">
    <text evidence="8">The sequence shown here is derived from an EMBL/GenBank/DDBJ whole genome shotgun (WGS) entry which is preliminary data.</text>
</comment>
<feature type="region of interest" description="Disordered" evidence="5">
    <location>
        <begin position="86"/>
        <end position="112"/>
    </location>
</feature>
<evidence type="ECO:0000256" key="2">
    <source>
        <dbReference type="ARBA" id="ARBA00022643"/>
    </source>
</evidence>
<dbReference type="Proteomes" id="UP000198406">
    <property type="component" value="Unassembled WGS sequence"/>
</dbReference>
<accession>A0A1Z5J5U9</accession>
<evidence type="ECO:0000313" key="8">
    <source>
        <dbReference type="EMBL" id="GAX09282.1"/>
    </source>
</evidence>
<evidence type="ECO:0000256" key="5">
    <source>
        <dbReference type="SAM" id="MobiDB-lite"/>
    </source>
</evidence>
<dbReference type="OrthoDB" id="447251at2759"/>
<reference evidence="8 9" key="1">
    <citation type="journal article" date="2015" name="Plant Cell">
        <title>Oil accumulation by the oleaginous diatom Fistulifera solaris as revealed by the genome and transcriptome.</title>
        <authorList>
            <person name="Tanaka T."/>
            <person name="Maeda Y."/>
            <person name="Veluchamy A."/>
            <person name="Tanaka M."/>
            <person name="Abida H."/>
            <person name="Marechal E."/>
            <person name="Bowler C."/>
            <person name="Muto M."/>
            <person name="Sunaga Y."/>
            <person name="Tanaka M."/>
            <person name="Yoshino T."/>
            <person name="Taniguchi T."/>
            <person name="Fukuda Y."/>
            <person name="Nemoto M."/>
            <person name="Matsumoto M."/>
            <person name="Wong P.S."/>
            <person name="Aburatani S."/>
            <person name="Fujibuchi W."/>
        </authorList>
    </citation>
    <scope>NUCLEOTIDE SEQUENCE [LARGE SCALE GENOMIC DNA]</scope>
    <source>
        <strain evidence="8 9">JPCC DA0580</strain>
    </source>
</reference>
<evidence type="ECO:0000259" key="7">
    <source>
        <dbReference type="PROSITE" id="PS50217"/>
    </source>
</evidence>
<dbReference type="PROSITE" id="PS50217">
    <property type="entry name" value="BZIP"/>
    <property type="match status" value="1"/>
</dbReference>
<dbReference type="CDD" id="cd00130">
    <property type="entry name" value="PAS"/>
    <property type="match status" value="1"/>
</dbReference>
<evidence type="ECO:0000259" key="6">
    <source>
        <dbReference type="PROSITE" id="PS50112"/>
    </source>
</evidence>
<dbReference type="InParanoid" id="A0A1Z5J5U9"/>
<feature type="domain" description="PAS" evidence="6">
    <location>
        <begin position="264"/>
        <end position="313"/>
    </location>
</feature>
<dbReference type="SMART" id="SM00338">
    <property type="entry name" value="BRLZ"/>
    <property type="match status" value="1"/>
</dbReference>
<evidence type="ECO:0000256" key="4">
    <source>
        <dbReference type="SAM" id="Coils"/>
    </source>
</evidence>